<dbReference type="RefSeq" id="WP_265264674.1">
    <property type="nucleotide sequence ID" value="NZ_JAIHOM010000048.1"/>
</dbReference>
<sequence>MSTRWCWLPPITADGATQMKIDQQLFQAHCTGEQPPTLRFYTWHPVALSLGYHQKHYPHHWSELSWQGRKLDIVRRPTGGRAVLHQGDLTYMVVMSGERKQRQEIYREICEFLRLGWAKLGISLNYGQTGRGYIHNPSCFGTATAADLVTPEGYKLIGSAQLRRGSCVLQHGSMRLSPDALLFEQVFGASEGVGDYPIPYGVEEVITVLREAAQEWFRGDWFTQELS</sequence>
<dbReference type="InterPro" id="IPR050664">
    <property type="entry name" value="Octanoyltrans_LipM/LipL"/>
</dbReference>
<protein>
    <submittedName>
        <fullName evidence="2">Lipoate--protein ligase family protein</fullName>
    </submittedName>
</protein>
<proteinExistence type="predicted"/>
<dbReference type="Pfam" id="PF21948">
    <property type="entry name" value="LplA-B_cat"/>
    <property type="match status" value="1"/>
</dbReference>
<accession>A0ABT3L5T4</accession>
<name>A0ABT3L5T4_9CYAN</name>
<keyword evidence="2" id="KW-0436">Ligase</keyword>
<evidence type="ECO:0000313" key="2">
    <source>
        <dbReference type="EMBL" id="MCW6036853.1"/>
    </source>
</evidence>
<dbReference type="GO" id="GO:0016874">
    <property type="term" value="F:ligase activity"/>
    <property type="evidence" value="ECO:0007669"/>
    <property type="project" value="UniProtKB-KW"/>
</dbReference>
<organism evidence="2 3">
    <name type="scientific">Spirulina subsalsa FACHB-351</name>
    <dbReference type="NCBI Taxonomy" id="234711"/>
    <lineage>
        <taxon>Bacteria</taxon>
        <taxon>Bacillati</taxon>
        <taxon>Cyanobacteriota</taxon>
        <taxon>Cyanophyceae</taxon>
        <taxon>Spirulinales</taxon>
        <taxon>Spirulinaceae</taxon>
        <taxon>Spirulina</taxon>
    </lineage>
</organism>
<reference evidence="2 3" key="1">
    <citation type="submission" date="2021-08" db="EMBL/GenBank/DDBJ databases">
        <title>Draft genome sequence of Spirulina subsalsa with high tolerance to salinity and hype-accumulation of phycocyanin.</title>
        <authorList>
            <person name="Pei H."/>
            <person name="Jiang L."/>
        </authorList>
    </citation>
    <scope>NUCLEOTIDE SEQUENCE [LARGE SCALE GENOMIC DNA]</scope>
    <source>
        <strain evidence="2 3">FACHB-351</strain>
    </source>
</reference>
<dbReference type="PROSITE" id="PS51733">
    <property type="entry name" value="BPL_LPL_CATALYTIC"/>
    <property type="match status" value="1"/>
</dbReference>
<dbReference type="PANTHER" id="PTHR43679:SF2">
    <property type="entry name" value="OCTANOYL-[GCVH]:PROTEIN N-OCTANOYLTRANSFERASE"/>
    <property type="match status" value="1"/>
</dbReference>
<evidence type="ECO:0000313" key="3">
    <source>
        <dbReference type="Proteomes" id="UP001526426"/>
    </source>
</evidence>
<dbReference type="Gene3D" id="3.30.930.10">
    <property type="entry name" value="Bira Bifunctional Protein, Domain 2"/>
    <property type="match status" value="1"/>
</dbReference>
<evidence type="ECO:0000259" key="1">
    <source>
        <dbReference type="PROSITE" id="PS51733"/>
    </source>
</evidence>
<dbReference type="SUPFAM" id="SSF55681">
    <property type="entry name" value="Class II aaRS and biotin synthetases"/>
    <property type="match status" value="1"/>
</dbReference>
<feature type="domain" description="BPL/LPL catalytic" evidence="1">
    <location>
        <begin position="32"/>
        <end position="221"/>
    </location>
</feature>
<keyword evidence="3" id="KW-1185">Reference proteome</keyword>
<dbReference type="EMBL" id="JAIHOM010000048">
    <property type="protein sequence ID" value="MCW6036853.1"/>
    <property type="molecule type" value="Genomic_DNA"/>
</dbReference>
<dbReference type="InterPro" id="IPR004143">
    <property type="entry name" value="BPL_LPL_catalytic"/>
</dbReference>
<dbReference type="CDD" id="cd16443">
    <property type="entry name" value="LplA"/>
    <property type="match status" value="1"/>
</dbReference>
<dbReference type="InterPro" id="IPR045864">
    <property type="entry name" value="aa-tRNA-synth_II/BPL/LPL"/>
</dbReference>
<dbReference type="PANTHER" id="PTHR43679">
    <property type="entry name" value="OCTANOYLTRANSFERASE LIPM-RELATED"/>
    <property type="match status" value="1"/>
</dbReference>
<comment type="caution">
    <text evidence="2">The sequence shown here is derived from an EMBL/GenBank/DDBJ whole genome shotgun (WGS) entry which is preliminary data.</text>
</comment>
<dbReference type="Proteomes" id="UP001526426">
    <property type="component" value="Unassembled WGS sequence"/>
</dbReference>
<gene>
    <name evidence="2" type="ORF">K4A83_11350</name>
</gene>